<dbReference type="Gene3D" id="3.20.20.70">
    <property type="entry name" value="Aldolase class I"/>
    <property type="match status" value="1"/>
</dbReference>
<dbReference type="STRING" id="1312852.EG19_08595"/>
<evidence type="ECO:0000256" key="9">
    <source>
        <dbReference type="HAMAP-Rule" id="MF_00135"/>
    </source>
</evidence>
<name>A0A062XXX3_9BACT</name>
<dbReference type="InterPro" id="IPR044643">
    <property type="entry name" value="TrpF_fam"/>
</dbReference>
<feature type="domain" description="N-(5'phosphoribosyl) anthranilate isomerase (PRAI)" evidence="10">
    <location>
        <begin position="4"/>
        <end position="194"/>
    </location>
</feature>
<dbReference type="OrthoDB" id="9786954at2"/>
<evidence type="ECO:0000256" key="6">
    <source>
        <dbReference type="ARBA" id="ARBA00022822"/>
    </source>
</evidence>
<protein>
    <recommendedName>
        <fullName evidence="4 9">N-(5'-phosphoribosyl)anthranilate isomerase</fullName>
        <shortName evidence="9">PRAI</shortName>
        <ecNumber evidence="3 9">5.3.1.24</ecNumber>
    </recommendedName>
</protein>
<reference evidence="11 12" key="1">
    <citation type="submission" date="2014-04" db="EMBL/GenBank/DDBJ databases">
        <title>The Genome Sequence of Thermoanaerobaculum aquaticum MP-01, The First Cultivated Group 23 Acidobacterium.</title>
        <authorList>
            <person name="Stamps B.W."/>
            <person name="Losey N.A."/>
            <person name="Lawson P.A."/>
            <person name="Stevenson B.S."/>
        </authorList>
    </citation>
    <scope>NUCLEOTIDE SEQUENCE [LARGE SCALE GENOMIC DNA]</scope>
    <source>
        <strain evidence="11 12">MP-01</strain>
    </source>
</reference>
<dbReference type="InterPro" id="IPR001240">
    <property type="entry name" value="PRAI_dom"/>
</dbReference>
<keyword evidence="8 9" id="KW-0413">Isomerase</keyword>
<dbReference type="Proteomes" id="UP000027284">
    <property type="component" value="Unassembled WGS sequence"/>
</dbReference>
<gene>
    <name evidence="9" type="primary">trpF</name>
    <name evidence="11" type="ORF">EG19_08595</name>
</gene>
<evidence type="ECO:0000256" key="4">
    <source>
        <dbReference type="ARBA" id="ARBA00022272"/>
    </source>
</evidence>
<dbReference type="PANTHER" id="PTHR42894:SF1">
    <property type="entry name" value="N-(5'-PHOSPHORIBOSYL)ANTHRANILATE ISOMERASE"/>
    <property type="match status" value="1"/>
</dbReference>
<organism evidence="11 12">
    <name type="scientific">Thermoanaerobaculum aquaticum</name>
    <dbReference type="NCBI Taxonomy" id="1312852"/>
    <lineage>
        <taxon>Bacteria</taxon>
        <taxon>Pseudomonadati</taxon>
        <taxon>Acidobacteriota</taxon>
        <taxon>Thermoanaerobaculia</taxon>
        <taxon>Thermoanaerobaculales</taxon>
        <taxon>Thermoanaerobaculaceae</taxon>
        <taxon>Thermoanaerobaculum</taxon>
    </lineage>
</organism>
<dbReference type="Pfam" id="PF00697">
    <property type="entry name" value="PRAI"/>
    <property type="match status" value="1"/>
</dbReference>
<evidence type="ECO:0000256" key="8">
    <source>
        <dbReference type="ARBA" id="ARBA00023235"/>
    </source>
</evidence>
<dbReference type="SUPFAM" id="SSF51366">
    <property type="entry name" value="Ribulose-phoshate binding barrel"/>
    <property type="match status" value="1"/>
</dbReference>
<dbReference type="GO" id="GO:0004640">
    <property type="term" value="F:phosphoribosylanthranilate isomerase activity"/>
    <property type="evidence" value="ECO:0007669"/>
    <property type="project" value="UniProtKB-UniRule"/>
</dbReference>
<evidence type="ECO:0000256" key="1">
    <source>
        <dbReference type="ARBA" id="ARBA00001164"/>
    </source>
</evidence>
<evidence type="ECO:0000313" key="12">
    <source>
        <dbReference type="Proteomes" id="UP000027284"/>
    </source>
</evidence>
<dbReference type="UniPathway" id="UPA00035">
    <property type="reaction ID" value="UER00042"/>
</dbReference>
<evidence type="ECO:0000256" key="2">
    <source>
        <dbReference type="ARBA" id="ARBA00004664"/>
    </source>
</evidence>
<keyword evidence="12" id="KW-1185">Reference proteome</keyword>
<dbReference type="EMBL" id="JMFG01000037">
    <property type="protein sequence ID" value="KDA52956.1"/>
    <property type="molecule type" value="Genomic_DNA"/>
</dbReference>
<keyword evidence="5 9" id="KW-0028">Amino-acid biosynthesis</keyword>
<evidence type="ECO:0000256" key="3">
    <source>
        <dbReference type="ARBA" id="ARBA00012572"/>
    </source>
</evidence>
<comment type="similarity">
    <text evidence="9">Belongs to the TrpF family.</text>
</comment>
<evidence type="ECO:0000256" key="5">
    <source>
        <dbReference type="ARBA" id="ARBA00022605"/>
    </source>
</evidence>
<dbReference type="CDD" id="cd00405">
    <property type="entry name" value="PRAI"/>
    <property type="match status" value="1"/>
</dbReference>
<evidence type="ECO:0000256" key="7">
    <source>
        <dbReference type="ARBA" id="ARBA00023141"/>
    </source>
</evidence>
<dbReference type="InterPro" id="IPR011060">
    <property type="entry name" value="RibuloseP-bd_barrel"/>
</dbReference>
<proteinExistence type="inferred from homology"/>
<dbReference type="AlphaFoldDB" id="A0A062XXX3"/>
<evidence type="ECO:0000259" key="10">
    <source>
        <dbReference type="Pfam" id="PF00697"/>
    </source>
</evidence>
<dbReference type="InterPro" id="IPR013785">
    <property type="entry name" value="Aldolase_TIM"/>
</dbReference>
<dbReference type="GO" id="GO:0000162">
    <property type="term" value="P:L-tryptophan biosynthetic process"/>
    <property type="evidence" value="ECO:0007669"/>
    <property type="project" value="UniProtKB-UniRule"/>
</dbReference>
<evidence type="ECO:0000313" key="11">
    <source>
        <dbReference type="EMBL" id="KDA52956.1"/>
    </source>
</evidence>
<comment type="catalytic activity">
    <reaction evidence="1 9">
        <text>N-(5-phospho-beta-D-ribosyl)anthranilate = 1-(2-carboxyphenylamino)-1-deoxy-D-ribulose 5-phosphate</text>
        <dbReference type="Rhea" id="RHEA:21540"/>
        <dbReference type="ChEBI" id="CHEBI:18277"/>
        <dbReference type="ChEBI" id="CHEBI:58613"/>
        <dbReference type="EC" id="5.3.1.24"/>
    </reaction>
</comment>
<dbReference type="HAMAP" id="MF_00135">
    <property type="entry name" value="PRAI"/>
    <property type="match status" value="1"/>
</dbReference>
<keyword evidence="7 9" id="KW-0057">Aromatic amino acid biosynthesis</keyword>
<comment type="pathway">
    <text evidence="2 9">Amino-acid biosynthesis; L-tryptophan biosynthesis; L-tryptophan from chorismate: step 3/5.</text>
</comment>
<dbReference type="PANTHER" id="PTHR42894">
    <property type="entry name" value="N-(5'-PHOSPHORIBOSYL)ANTHRANILATE ISOMERASE"/>
    <property type="match status" value="1"/>
</dbReference>
<accession>A0A062XXX3</accession>
<sequence length="207" mass="21718">MVTVKICGLTDAGDAIMAAEAGADYLGFVFAPSSPRTLSVADCLWIEAVPFPAKVGVFRDQPRHFIETVREKAGLALVQLHGQEPPELCQALGGPKAVIKAITVETSVDWELVRTYAPVARILFDAGGGSGRTFPWELLASPPLALRFWIAGGLSPGNVAQAIAVCAPVGVDVSSGVESSPGRKDPVKVRAFIRAVREGGVREAVTG</sequence>
<keyword evidence="6 9" id="KW-0822">Tryptophan biosynthesis</keyword>
<comment type="caution">
    <text evidence="11">The sequence shown here is derived from an EMBL/GenBank/DDBJ whole genome shotgun (WGS) entry which is preliminary data.</text>
</comment>
<dbReference type="EC" id="5.3.1.24" evidence="3 9"/>